<keyword evidence="4" id="KW-1185">Reference proteome</keyword>
<accession>K4CT77</accession>
<dbReference type="InterPro" id="IPR007527">
    <property type="entry name" value="Znf_SWIM"/>
</dbReference>
<keyword evidence="1" id="KW-0863">Zinc-finger</keyword>
<sequence length="152" mass="17499">MLVKKPRKEIKSGFVAHMVISHQPNGKFSIISFGVKHNHPLVHQSLAQLLPSQRDAKVSQAHEIDILDDLVICPKCSFEYVAHHHDVEFYKYDVSTHESCWEHALIVNHSTKVLSCTCKLFEFSYVLCGHDLKILDTLDVKDKIPNHYILER</sequence>
<dbReference type="Gramene" id="Solyc09g055820.1.1">
    <property type="protein sequence ID" value="Solyc09g055820.1.1"/>
    <property type="gene ID" value="Solyc09g055820.1"/>
</dbReference>
<dbReference type="PhylomeDB" id="K4CT77"/>
<proteinExistence type="predicted"/>
<keyword evidence="1" id="KW-0479">Metal-binding</keyword>
<dbReference type="PANTHER" id="PTHR47718">
    <property type="entry name" value="OS01G0519700 PROTEIN"/>
    <property type="match status" value="1"/>
</dbReference>
<evidence type="ECO:0000313" key="4">
    <source>
        <dbReference type="Proteomes" id="UP000004994"/>
    </source>
</evidence>
<dbReference type="EnsemblPlants" id="Solyc09g055820.1.1">
    <property type="protein sequence ID" value="Solyc09g055820.1.1"/>
    <property type="gene ID" value="Solyc09g055820.1"/>
</dbReference>
<keyword evidence="1" id="KW-0862">Zinc</keyword>
<dbReference type="AlphaFoldDB" id="K4CT77"/>
<dbReference type="GO" id="GO:0008270">
    <property type="term" value="F:zinc ion binding"/>
    <property type="evidence" value="ECO:0007669"/>
    <property type="project" value="UniProtKB-KW"/>
</dbReference>
<evidence type="ECO:0000259" key="2">
    <source>
        <dbReference type="PROSITE" id="PS50966"/>
    </source>
</evidence>
<dbReference type="PaxDb" id="4081-Solyc09g055820.1.1"/>
<name>K4CT77_SOLLC</name>
<protein>
    <recommendedName>
        <fullName evidence="2">SWIM-type domain-containing protein</fullName>
    </recommendedName>
</protein>
<dbReference type="PROSITE" id="PS50966">
    <property type="entry name" value="ZF_SWIM"/>
    <property type="match status" value="1"/>
</dbReference>
<reference evidence="3" key="1">
    <citation type="journal article" date="2012" name="Nature">
        <title>The tomato genome sequence provides insights into fleshy fruit evolution.</title>
        <authorList>
            <consortium name="Tomato Genome Consortium"/>
        </authorList>
    </citation>
    <scope>NUCLEOTIDE SEQUENCE [LARGE SCALE GENOMIC DNA]</scope>
    <source>
        <strain evidence="3">cv. Heinz 1706</strain>
    </source>
</reference>
<dbReference type="Proteomes" id="UP000004994">
    <property type="component" value="Chromosome 9"/>
</dbReference>
<reference evidence="3" key="2">
    <citation type="submission" date="2013-04" db="UniProtKB">
        <authorList>
            <consortium name="EnsemblPlants"/>
        </authorList>
    </citation>
    <scope>IDENTIFICATION</scope>
    <source>
        <strain evidence="3">cv. Heinz 1706</strain>
    </source>
</reference>
<evidence type="ECO:0000256" key="1">
    <source>
        <dbReference type="PROSITE-ProRule" id="PRU00325"/>
    </source>
</evidence>
<dbReference type="HOGENOM" id="CLU_1725495_0_0_1"/>
<evidence type="ECO:0000313" key="3">
    <source>
        <dbReference type="EnsemblPlants" id="Solyc09g055820.1.1"/>
    </source>
</evidence>
<organism evidence="3">
    <name type="scientific">Solanum lycopersicum</name>
    <name type="common">Tomato</name>
    <name type="synonym">Lycopersicon esculentum</name>
    <dbReference type="NCBI Taxonomy" id="4081"/>
    <lineage>
        <taxon>Eukaryota</taxon>
        <taxon>Viridiplantae</taxon>
        <taxon>Streptophyta</taxon>
        <taxon>Embryophyta</taxon>
        <taxon>Tracheophyta</taxon>
        <taxon>Spermatophyta</taxon>
        <taxon>Magnoliopsida</taxon>
        <taxon>eudicotyledons</taxon>
        <taxon>Gunneridae</taxon>
        <taxon>Pentapetalae</taxon>
        <taxon>asterids</taxon>
        <taxon>lamiids</taxon>
        <taxon>Solanales</taxon>
        <taxon>Solanaceae</taxon>
        <taxon>Solanoideae</taxon>
        <taxon>Solaneae</taxon>
        <taxon>Solanum</taxon>
        <taxon>Solanum subgen. Lycopersicon</taxon>
    </lineage>
</organism>
<dbReference type="PANTHER" id="PTHR47718:SF2">
    <property type="entry name" value="PROTEIN FAR1-RELATED SEQUENCE 5-LIKE"/>
    <property type="match status" value="1"/>
</dbReference>
<dbReference type="InParanoid" id="K4CT77"/>
<feature type="domain" description="SWIM-type" evidence="2">
    <location>
        <begin position="101"/>
        <end position="139"/>
    </location>
</feature>